<name>A0AAJ1RC60_9LACO</name>
<keyword evidence="1" id="KW-0812">Transmembrane</keyword>
<dbReference type="EMBL" id="SDWY01000005">
    <property type="protein sequence ID" value="MDN6900943.1"/>
    <property type="molecule type" value="Genomic_DNA"/>
</dbReference>
<evidence type="ECO:0000256" key="1">
    <source>
        <dbReference type="SAM" id="Phobius"/>
    </source>
</evidence>
<sequence>MNALINKNYISHIPTTVFLVILIVTFVVAYLISYHFRNNYDPKPLICAYMVYAPLLLILNLVFLHLKWILVVGIYLTGFVVLLYRSNHYFNE</sequence>
<gene>
    <name evidence="2" type="ORF">EVC35_08095</name>
</gene>
<dbReference type="AlphaFoldDB" id="A0AAJ1RC60"/>
<feature type="transmembrane region" description="Helical" evidence="1">
    <location>
        <begin position="12"/>
        <end position="32"/>
    </location>
</feature>
<protein>
    <submittedName>
        <fullName evidence="2">Uncharacterized protein</fullName>
    </submittedName>
</protein>
<feature type="transmembrane region" description="Helical" evidence="1">
    <location>
        <begin position="44"/>
        <end position="62"/>
    </location>
</feature>
<keyword evidence="1" id="KW-0472">Membrane</keyword>
<proteinExistence type="predicted"/>
<feature type="transmembrane region" description="Helical" evidence="1">
    <location>
        <begin position="68"/>
        <end position="84"/>
    </location>
</feature>
<evidence type="ECO:0000313" key="3">
    <source>
        <dbReference type="Proteomes" id="UP001167919"/>
    </source>
</evidence>
<dbReference type="Proteomes" id="UP001167919">
    <property type="component" value="Unassembled WGS sequence"/>
</dbReference>
<reference evidence="2" key="1">
    <citation type="submission" date="2019-01" db="EMBL/GenBank/DDBJ databases">
        <title>Oenococcus sicerae UCMA17102.</title>
        <authorList>
            <person name="Cousin F.J."/>
            <person name="Le Guellec R."/>
            <person name="Cretenet M."/>
        </authorList>
    </citation>
    <scope>NUCLEOTIDE SEQUENCE</scope>
    <source>
        <strain evidence="2">UCMA17102</strain>
    </source>
</reference>
<keyword evidence="1" id="KW-1133">Transmembrane helix</keyword>
<organism evidence="2 3">
    <name type="scientific">Oenococcus sicerae</name>
    <dbReference type="NCBI Taxonomy" id="2203724"/>
    <lineage>
        <taxon>Bacteria</taxon>
        <taxon>Bacillati</taxon>
        <taxon>Bacillota</taxon>
        <taxon>Bacilli</taxon>
        <taxon>Lactobacillales</taxon>
        <taxon>Lactobacillaceae</taxon>
        <taxon>Oenococcus</taxon>
    </lineage>
</organism>
<comment type="caution">
    <text evidence="2">The sequence shown here is derived from an EMBL/GenBank/DDBJ whole genome shotgun (WGS) entry which is preliminary data.</text>
</comment>
<evidence type="ECO:0000313" key="2">
    <source>
        <dbReference type="EMBL" id="MDN6900943.1"/>
    </source>
</evidence>
<accession>A0AAJ1RC60</accession>